<dbReference type="Gene3D" id="1.25.40.20">
    <property type="entry name" value="Ankyrin repeat-containing domain"/>
    <property type="match status" value="2"/>
</dbReference>
<dbReference type="PANTHER" id="PTHR10039">
    <property type="entry name" value="AMELOGENIN"/>
    <property type="match status" value="1"/>
</dbReference>
<dbReference type="InterPro" id="IPR002110">
    <property type="entry name" value="Ankyrin_rpt"/>
</dbReference>
<dbReference type="PROSITE" id="PS50088">
    <property type="entry name" value="ANK_REPEAT"/>
    <property type="match status" value="3"/>
</dbReference>
<proteinExistence type="predicted"/>
<comment type="caution">
    <text evidence="4">The sequence shown here is derived from an EMBL/GenBank/DDBJ whole genome shotgun (WGS) entry which is preliminary data.</text>
</comment>
<dbReference type="Gene3D" id="3.40.50.300">
    <property type="entry name" value="P-loop containing nucleotide triphosphate hydrolases"/>
    <property type="match status" value="1"/>
</dbReference>
<dbReference type="Proteomes" id="UP001281614">
    <property type="component" value="Unassembled WGS sequence"/>
</dbReference>
<organism evidence="4 5">
    <name type="scientific">Colletotrichum kahawae</name>
    <name type="common">Coffee berry disease fungus</name>
    <dbReference type="NCBI Taxonomy" id="34407"/>
    <lineage>
        <taxon>Eukaryota</taxon>
        <taxon>Fungi</taxon>
        <taxon>Dikarya</taxon>
        <taxon>Ascomycota</taxon>
        <taxon>Pezizomycotina</taxon>
        <taxon>Sordariomycetes</taxon>
        <taxon>Hypocreomycetidae</taxon>
        <taxon>Glomerellales</taxon>
        <taxon>Glomerellaceae</taxon>
        <taxon>Colletotrichum</taxon>
        <taxon>Colletotrichum gloeosporioides species complex</taxon>
    </lineage>
</organism>
<keyword evidence="2" id="KW-0040">ANK repeat</keyword>
<dbReference type="PANTHER" id="PTHR10039:SF16">
    <property type="entry name" value="GPI INOSITOL-DEACYLASE"/>
    <property type="match status" value="1"/>
</dbReference>
<name>A0AAD9YUY8_COLKA</name>
<dbReference type="AlphaFoldDB" id="A0AAD9YUY8"/>
<dbReference type="PROSITE" id="PS50297">
    <property type="entry name" value="ANK_REP_REGION"/>
    <property type="match status" value="3"/>
</dbReference>
<gene>
    <name evidence="4" type="ORF">CKAH01_00454</name>
</gene>
<keyword evidence="1" id="KW-0677">Repeat</keyword>
<evidence type="ECO:0000313" key="4">
    <source>
        <dbReference type="EMBL" id="KAK2780510.1"/>
    </source>
</evidence>
<dbReference type="Pfam" id="PF00023">
    <property type="entry name" value="Ank"/>
    <property type="match status" value="1"/>
</dbReference>
<dbReference type="PROSITE" id="PS50837">
    <property type="entry name" value="NACHT"/>
    <property type="match status" value="1"/>
</dbReference>
<dbReference type="SMART" id="SM00248">
    <property type="entry name" value="ANK"/>
    <property type="match status" value="4"/>
</dbReference>
<evidence type="ECO:0000259" key="3">
    <source>
        <dbReference type="PROSITE" id="PS50837"/>
    </source>
</evidence>
<dbReference type="Pfam" id="PF12796">
    <property type="entry name" value="Ank_2"/>
    <property type="match status" value="1"/>
</dbReference>
<protein>
    <submittedName>
        <fullName evidence="4">Ankyrin repeat protein</fullName>
    </submittedName>
</protein>
<feature type="repeat" description="ANK" evidence="2">
    <location>
        <begin position="600"/>
        <end position="625"/>
    </location>
</feature>
<dbReference type="InterPro" id="IPR056884">
    <property type="entry name" value="NPHP3-like_N"/>
</dbReference>
<dbReference type="EMBL" id="VYYT01000001">
    <property type="protein sequence ID" value="KAK2780510.1"/>
    <property type="molecule type" value="Genomic_DNA"/>
</dbReference>
<sequence>MDRPPITIGDVYIGPGATGIVGVNQIGSGNSNPETELKSCIEAFYVTDPRVDRDELINFKGERTGGTCEWIRDDETYKAWLANECSQLLWISGSPGQGKTMLSIFLTDQLERSVSRGTQVLFYFCSYRKEKNSTATTILRTLLHQILKRNPALARHALDRMGTQDQKQDTLGSRDALWQIFLEVLDNPSLGPVVCLLDGLDECKDDSVKWLVTNLRAFFGLSGKEARKTPNALKLVVLSRKIVGLLGFPRLDLESKAQKIESDVHEVVEAKVKGHPKYSETDQVFWAEVISVIRKRCNGTFLWAGLVLNEILGKEMQTEMRQVLREAPEGLNAIYDRILCKIPTRWRKQVARLLQWVAVAAIPLSICQLQEAWGAGGGKDDNEHSYLQDLVTMSGSLLKIDKFEWSDPSKERLSLIHGSVKDYLLCPTVDHDDNVNNSFRVEAETIHFEISKACLISINEIDLKRDWVDLRKQIHHYEAIAKRGLHVTKVYDASHQYCNWISYAVYTWGNHARCCGKAANKLFDSAGPFFHSKAGIRDAWWHFFTHPLQYYDECNIDDGVDKDPSLLHVLSALGITSMVSELLRRMSMDDEDYINHMGDGGYTALYYAVFFGHTDTAQQLLDKGACLSRGYQLKGSGLQAAFKVPHCRLARLLLEHVCHDACMSSMPGQAKVPDSLLQDLLFHAFGAHDIKLVELLYEHGMGTEYPTHIVVMNAVKHASRTVFRFLLNQKLDLDVKDEDTGRTYLQMAAARKDREENAILWLLLSRGAKVNKCGDLGLTALHVAADLRDRGLSNGDLIPILLDYGANVNAVMHDGVRPVDMALMHGSFEDAEILLDASKGAKDTLDLFKNTFFKLHRRMEDDATDTICIDDDRKAPVRFCRKFLRRGPKANDWFWRFTYLDWFRQPLYEFQLYYIQLLMQYGARCLLPENTDRLQKVLQRWRRDQTENWDIRTAERIGDGYNWETGTYYP</sequence>
<feature type="repeat" description="ANK" evidence="2">
    <location>
        <begin position="740"/>
        <end position="775"/>
    </location>
</feature>
<evidence type="ECO:0000256" key="1">
    <source>
        <dbReference type="ARBA" id="ARBA00022737"/>
    </source>
</evidence>
<feature type="domain" description="NACHT" evidence="3">
    <location>
        <begin position="87"/>
        <end position="202"/>
    </location>
</feature>
<feature type="repeat" description="ANK" evidence="2">
    <location>
        <begin position="776"/>
        <end position="813"/>
    </location>
</feature>
<reference evidence="4" key="1">
    <citation type="submission" date="2023-02" db="EMBL/GenBank/DDBJ databases">
        <title>Colletotrichum kahawae CIFC_Que2 genome sequencing and assembly.</title>
        <authorList>
            <person name="Baroncelli R."/>
        </authorList>
    </citation>
    <scope>NUCLEOTIDE SEQUENCE</scope>
    <source>
        <strain evidence="4">CIFC_Que2</strain>
    </source>
</reference>
<evidence type="ECO:0000313" key="5">
    <source>
        <dbReference type="Proteomes" id="UP001281614"/>
    </source>
</evidence>
<dbReference type="SUPFAM" id="SSF48403">
    <property type="entry name" value="Ankyrin repeat"/>
    <property type="match status" value="1"/>
</dbReference>
<dbReference type="InterPro" id="IPR007111">
    <property type="entry name" value="NACHT_NTPase"/>
</dbReference>
<dbReference type="SUPFAM" id="SSF52540">
    <property type="entry name" value="P-loop containing nucleoside triphosphate hydrolases"/>
    <property type="match status" value="1"/>
</dbReference>
<dbReference type="Pfam" id="PF24883">
    <property type="entry name" value="NPHP3_N"/>
    <property type="match status" value="1"/>
</dbReference>
<dbReference type="InterPro" id="IPR027417">
    <property type="entry name" value="P-loop_NTPase"/>
</dbReference>
<keyword evidence="5" id="KW-1185">Reference proteome</keyword>
<accession>A0AAD9YUY8</accession>
<dbReference type="InterPro" id="IPR036770">
    <property type="entry name" value="Ankyrin_rpt-contain_sf"/>
</dbReference>
<evidence type="ECO:0000256" key="2">
    <source>
        <dbReference type="PROSITE-ProRule" id="PRU00023"/>
    </source>
</evidence>